<dbReference type="AlphaFoldDB" id="A0A0F9GT75"/>
<feature type="non-terminal residue" evidence="2">
    <location>
        <position position="351"/>
    </location>
</feature>
<name>A0A0F9GT75_9ZZZZ</name>
<gene>
    <name evidence="2" type="ORF">LCGC14_1788500</name>
</gene>
<organism evidence="2">
    <name type="scientific">marine sediment metagenome</name>
    <dbReference type="NCBI Taxonomy" id="412755"/>
    <lineage>
        <taxon>unclassified sequences</taxon>
        <taxon>metagenomes</taxon>
        <taxon>ecological metagenomes</taxon>
    </lineage>
</organism>
<dbReference type="Gene3D" id="3.40.50.20">
    <property type="match status" value="1"/>
</dbReference>
<dbReference type="EMBL" id="LAZR01017042">
    <property type="protein sequence ID" value="KKM02030.1"/>
    <property type="molecule type" value="Genomic_DNA"/>
</dbReference>
<sequence>MMRTTILLVTLLTVFALAAPGMAAPKAPDVLGGRYRSIFHGFSLCPPAGTERVRQTSRRRLVAWVKRDGPTGAIRWSFEVLRATMPPKLGIIAGQGVLPGRIIDLCRRIGREFFVVALNGQTAPAIVTAVAATLKLFDPAEALKQQAENLKRGARAVNDLTVSELRPLLPDGAQYFTVSTGGRTTGMVKIIETIATDPDGVSGLRVIRWAVLKEPGRPRQLIHEDLFATADRSSGRWRHVRMTGQGRSARRTIREAIKQQELLLVHSRQQGQARKTRTYPIPAAVRSAYLPEAMGGLATRLIDRSKPRAFGFAAFDPAAGAFDMRTIRVVGPEVLRLAGRSVQATRLTDQR</sequence>
<reference evidence="2" key="1">
    <citation type="journal article" date="2015" name="Nature">
        <title>Complex archaea that bridge the gap between prokaryotes and eukaryotes.</title>
        <authorList>
            <person name="Spang A."/>
            <person name="Saw J.H."/>
            <person name="Jorgensen S.L."/>
            <person name="Zaremba-Niedzwiedzka K."/>
            <person name="Martijn J."/>
            <person name="Lind A.E."/>
            <person name="van Eijk R."/>
            <person name="Schleper C."/>
            <person name="Guy L."/>
            <person name="Ettema T.J."/>
        </authorList>
    </citation>
    <scope>NUCLEOTIDE SEQUENCE</scope>
</reference>
<proteinExistence type="predicted"/>
<evidence type="ECO:0000259" key="1">
    <source>
        <dbReference type="Pfam" id="PF17930"/>
    </source>
</evidence>
<comment type="caution">
    <text evidence="2">The sequence shown here is derived from an EMBL/GenBank/DDBJ whole genome shotgun (WGS) entry which is preliminary data.</text>
</comment>
<dbReference type="InterPro" id="IPR041255">
    <property type="entry name" value="LpxI_N"/>
</dbReference>
<protein>
    <recommendedName>
        <fullName evidence="1">LpxI N-terminal domain-containing protein</fullName>
    </recommendedName>
</protein>
<feature type="domain" description="LpxI N-terminal" evidence="1">
    <location>
        <begin position="88"/>
        <end position="134"/>
    </location>
</feature>
<accession>A0A0F9GT75</accession>
<dbReference type="Pfam" id="PF17930">
    <property type="entry name" value="LpxI_N"/>
    <property type="match status" value="1"/>
</dbReference>
<evidence type="ECO:0000313" key="2">
    <source>
        <dbReference type="EMBL" id="KKM02030.1"/>
    </source>
</evidence>